<comment type="similarity">
    <text evidence="1">Belongs to the thioredoxin family.</text>
</comment>
<dbReference type="FunFam" id="3.40.30.10:FF:000001">
    <property type="entry name" value="Thioredoxin"/>
    <property type="match status" value="1"/>
</dbReference>
<evidence type="ECO:0000256" key="2">
    <source>
        <dbReference type="ARBA" id="ARBA00022448"/>
    </source>
</evidence>
<protein>
    <recommendedName>
        <fullName evidence="6">Thioredoxin</fullName>
    </recommendedName>
</protein>
<dbReference type="GO" id="GO:0015035">
    <property type="term" value="F:protein-disulfide reductase activity"/>
    <property type="evidence" value="ECO:0007669"/>
    <property type="project" value="UniProtKB-UniRule"/>
</dbReference>
<evidence type="ECO:0000256" key="6">
    <source>
        <dbReference type="NCBIfam" id="TIGR01068"/>
    </source>
</evidence>
<organism evidence="8">
    <name type="scientific">uncultured Gemmatimonadota bacterium</name>
    <dbReference type="NCBI Taxonomy" id="203437"/>
    <lineage>
        <taxon>Bacteria</taxon>
        <taxon>Pseudomonadati</taxon>
        <taxon>Gemmatimonadota</taxon>
        <taxon>environmental samples</taxon>
    </lineage>
</organism>
<dbReference type="Pfam" id="PF00085">
    <property type="entry name" value="Thioredoxin"/>
    <property type="match status" value="1"/>
</dbReference>
<evidence type="ECO:0000259" key="7">
    <source>
        <dbReference type="PROSITE" id="PS51352"/>
    </source>
</evidence>
<dbReference type="InterPro" id="IPR017937">
    <property type="entry name" value="Thioredoxin_CS"/>
</dbReference>
<keyword evidence="4" id="KW-1015">Disulfide bond</keyword>
<dbReference type="PRINTS" id="PR00421">
    <property type="entry name" value="THIOREDOXIN"/>
</dbReference>
<dbReference type="PROSITE" id="PS00194">
    <property type="entry name" value="THIOREDOXIN_1"/>
    <property type="match status" value="1"/>
</dbReference>
<dbReference type="Gene3D" id="2.30.30.380">
    <property type="entry name" value="Zn-finger domain of Sec23/24"/>
    <property type="match status" value="1"/>
</dbReference>
<evidence type="ECO:0000313" key="8">
    <source>
        <dbReference type="EMBL" id="CAA9344972.1"/>
    </source>
</evidence>
<evidence type="ECO:0000256" key="1">
    <source>
        <dbReference type="ARBA" id="ARBA00008987"/>
    </source>
</evidence>
<dbReference type="Gene3D" id="3.40.30.10">
    <property type="entry name" value="Glutaredoxin"/>
    <property type="match status" value="1"/>
</dbReference>
<dbReference type="PANTHER" id="PTHR45663:SF11">
    <property type="entry name" value="GEO12009P1"/>
    <property type="match status" value="1"/>
</dbReference>
<dbReference type="PROSITE" id="PS51352">
    <property type="entry name" value="THIOREDOXIN_2"/>
    <property type="match status" value="1"/>
</dbReference>
<name>A0A6J4LXQ0_9BACT</name>
<dbReference type="InterPro" id="IPR036249">
    <property type="entry name" value="Thioredoxin-like_sf"/>
</dbReference>
<reference evidence="8" key="1">
    <citation type="submission" date="2020-02" db="EMBL/GenBank/DDBJ databases">
        <authorList>
            <person name="Meier V. D."/>
        </authorList>
    </citation>
    <scope>NUCLEOTIDE SEQUENCE</scope>
    <source>
        <strain evidence="8">AVDCRST_MAG89</strain>
    </source>
</reference>
<dbReference type="CDD" id="cd02947">
    <property type="entry name" value="TRX_family"/>
    <property type="match status" value="1"/>
</dbReference>
<dbReference type="NCBIfam" id="TIGR01068">
    <property type="entry name" value="thioredoxin"/>
    <property type="match status" value="1"/>
</dbReference>
<dbReference type="InterPro" id="IPR005746">
    <property type="entry name" value="Thioredoxin"/>
</dbReference>
<gene>
    <name evidence="8" type="ORF">AVDCRST_MAG89-2812</name>
</gene>
<accession>A0A6J4LXQ0</accession>
<feature type="domain" description="Thioredoxin" evidence="7">
    <location>
        <begin position="43"/>
        <end position="150"/>
    </location>
</feature>
<dbReference type="AlphaFoldDB" id="A0A6J4LXQ0"/>
<dbReference type="EMBL" id="CADCTV010000588">
    <property type="protein sequence ID" value="CAA9344972.1"/>
    <property type="molecule type" value="Genomic_DNA"/>
</dbReference>
<proteinExistence type="inferred from homology"/>
<dbReference type="SUPFAM" id="SSF52833">
    <property type="entry name" value="Thioredoxin-like"/>
    <property type="match status" value="1"/>
</dbReference>
<evidence type="ECO:0000256" key="3">
    <source>
        <dbReference type="ARBA" id="ARBA00022982"/>
    </source>
</evidence>
<keyword evidence="5" id="KW-0676">Redox-active center</keyword>
<evidence type="ECO:0000256" key="5">
    <source>
        <dbReference type="ARBA" id="ARBA00023284"/>
    </source>
</evidence>
<keyword evidence="3" id="KW-0249">Electron transport</keyword>
<sequence length="150" mass="16395">METTTQERKATVQCPSCGRLNRLDLARAAHRPRCGHCKQAIALDRPLHLSDAAFDRVVADSPVPVLVDFYADWCGPCKMMAPVLDKVAAERTGNVLVAKVDTDANPMVSQRFGIRSIPTLIVFRGGREVAREMGALPAPRLNALLDSAMR</sequence>
<dbReference type="NCBIfam" id="NF008229">
    <property type="entry name" value="PRK10996.1"/>
    <property type="match status" value="1"/>
</dbReference>
<dbReference type="GO" id="GO:0005737">
    <property type="term" value="C:cytoplasm"/>
    <property type="evidence" value="ECO:0007669"/>
    <property type="project" value="TreeGrafter"/>
</dbReference>
<dbReference type="PANTHER" id="PTHR45663">
    <property type="entry name" value="GEO12009P1"/>
    <property type="match status" value="1"/>
</dbReference>
<evidence type="ECO:0000256" key="4">
    <source>
        <dbReference type="ARBA" id="ARBA00023157"/>
    </source>
</evidence>
<keyword evidence="2" id="KW-0813">Transport</keyword>
<dbReference type="InterPro" id="IPR013766">
    <property type="entry name" value="Thioredoxin_domain"/>
</dbReference>